<evidence type="ECO:0000256" key="1">
    <source>
        <dbReference type="SAM" id="SignalP"/>
    </source>
</evidence>
<evidence type="ECO:0000259" key="2">
    <source>
        <dbReference type="Pfam" id="PF01471"/>
    </source>
</evidence>
<evidence type="ECO:0000313" key="5">
    <source>
        <dbReference type="Proteomes" id="UP000525923"/>
    </source>
</evidence>
<keyword evidence="4" id="KW-0378">Hydrolase</keyword>
<feature type="signal peptide" evidence="1">
    <location>
        <begin position="1"/>
        <end position="26"/>
    </location>
</feature>
<dbReference type="Gene3D" id="1.10.101.10">
    <property type="entry name" value="PGBD-like superfamily/PGBD"/>
    <property type="match status" value="1"/>
</dbReference>
<name>A0A7W8CTG1_9BACL</name>
<dbReference type="GO" id="GO:0008745">
    <property type="term" value="F:N-acetylmuramoyl-L-alanine amidase activity"/>
    <property type="evidence" value="ECO:0007669"/>
    <property type="project" value="UniProtKB-EC"/>
</dbReference>
<sequence>MKIFKKLVFGLLTVFFLSFSQTEAEAHAPDLHTGVSGKEVSALQSQLKKLGYFNTNPTGYYGSITKDAVIRFQRDFGVPATGFTGPMTRSELKEVEMLARTVYGEARGESYNGQVAVAAVILNRVSSSKFPNSTYNVIFQRNAFTAVSDGQYRMNPNSTAYKAARAAMLGSDPSGGATYYYNPAGVTDSWIYSRPTIKRIGKHIFAY</sequence>
<comment type="caution">
    <text evidence="4">The sequence shown here is derived from an EMBL/GenBank/DDBJ whole genome shotgun (WGS) entry which is preliminary data.</text>
</comment>
<dbReference type="InterPro" id="IPR011105">
    <property type="entry name" value="Cell_wall_hydrolase_SleB"/>
</dbReference>
<keyword evidence="1" id="KW-0732">Signal</keyword>
<dbReference type="Gene3D" id="6.20.240.60">
    <property type="match status" value="1"/>
</dbReference>
<dbReference type="InterPro" id="IPR042047">
    <property type="entry name" value="SleB_dom1"/>
</dbReference>
<feature type="domain" description="Cell wall hydrolase SleB" evidence="3">
    <location>
        <begin position="108"/>
        <end position="206"/>
    </location>
</feature>
<dbReference type="AlphaFoldDB" id="A0A7W8CTG1"/>
<keyword evidence="5" id="KW-1185">Reference proteome</keyword>
<gene>
    <name evidence="4" type="ORF">HNQ44_002761</name>
</gene>
<protein>
    <submittedName>
        <fullName evidence="4">N-acetylmuramoyl-L-alanine amidase</fullName>
        <ecNumber evidence="4">3.5.1.28</ecNumber>
    </submittedName>
</protein>
<feature type="domain" description="Peptidoglycan binding-like" evidence="2">
    <location>
        <begin position="36"/>
        <end position="90"/>
    </location>
</feature>
<accession>A0A7W8CTG1</accession>
<dbReference type="Gene3D" id="1.10.10.2520">
    <property type="entry name" value="Cell wall hydrolase SleB, domain 1"/>
    <property type="match status" value="1"/>
</dbReference>
<reference evidence="4 5" key="1">
    <citation type="submission" date="2020-08" db="EMBL/GenBank/DDBJ databases">
        <title>Genomic Encyclopedia of Type Strains, Phase IV (KMG-IV): sequencing the most valuable type-strain genomes for metagenomic binning, comparative biology and taxonomic classification.</title>
        <authorList>
            <person name="Goeker M."/>
        </authorList>
    </citation>
    <scope>NUCLEOTIDE SEQUENCE [LARGE SCALE GENOMIC DNA]</scope>
    <source>
        <strain evidence="4 5">DSM 15895</strain>
    </source>
</reference>
<proteinExistence type="predicted"/>
<evidence type="ECO:0000313" key="4">
    <source>
        <dbReference type="EMBL" id="MBB5181296.1"/>
    </source>
</evidence>
<organism evidence="4 5">
    <name type="scientific">Planococcus koreensis</name>
    <dbReference type="NCBI Taxonomy" id="112331"/>
    <lineage>
        <taxon>Bacteria</taxon>
        <taxon>Bacillati</taxon>
        <taxon>Bacillota</taxon>
        <taxon>Bacilli</taxon>
        <taxon>Bacillales</taxon>
        <taxon>Caryophanaceae</taxon>
        <taxon>Planococcus</taxon>
    </lineage>
</organism>
<dbReference type="OrthoDB" id="9785345at2"/>
<feature type="chain" id="PRO_5031028167" evidence="1">
    <location>
        <begin position="27"/>
        <end position="207"/>
    </location>
</feature>
<dbReference type="InterPro" id="IPR002477">
    <property type="entry name" value="Peptidoglycan-bd-like"/>
</dbReference>
<dbReference type="Pfam" id="PF07486">
    <property type="entry name" value="Hydrolase_2"/>
    <property type="match status" value="1"/>
</dbReference>
<dbReference type="EMBL" id="JACHHE010000008">
    <property type="protein sequence ID" value="MBB5181296.1"/>
    <property type="molecule type" value="Genomic_DNA"/>
</dbReference>
<dbReference type="InterPro" id="IPR036366">
    <property type="entry name" value="PGBDSf"/>
</dbReference>
<dbReference type="EC" id="3.5.1.28" evidence="4"/>
<dbReference type="RefSeq" id="WP_135503451.1">
    <property type="nucleotide sequence ID" value="NZ_JACHHE010000008.1"/>
</dbReference>
<dbReference type="SUPFAM" id="SSF47090">
    <property type="entry name" value="PGBD-like"/>
    <property type="match status" value="1"/>
</dbReference>
<dbReference type="Proteomes" id="UP000525923">
    <property type="component" value="Unassembled WGS sequence"/>
</dbReference>
<dbReference type="InterPro" id="IPR036365">
    <property type="entry name" value="PGBD-like_sf"/>
</dbReference>
<evidence type="ECO:0000259" key="3">
    <source>
        <dbReference type="Pfam" id="PF07486"/>
    </source>
</evidence>
<dbReference type="Pfam" id="PF01471">
    <property type="entry name" value="PG_binding_1"/>
    <property type="match status" value="1"/>
</dbReference>